<evidence type="ECO:0000256" key="2">
    <source>
        <dbReference type="SAM" id="MobiDB-lite"/>
    </source>
</evidence>
<reference evidence="4" key="2">
    <citation type="submission" date="2016-07" db="EMBL/GenBank/DDBJ databases">
        <title>Evolution of pathogenesis and genome organization in the Tremellales.</title>
        <authorList>
            <person name="Cuomo C."/>
            <person name="Litvintseva A."/>
            <person name="Heitman J."/>
            <person name="Chen Y."/>
            <person name="Sun S."/>
            <person name="Springer D."/>
            <person name="Dromer F."/>
            <person name="Young S."/>
            <person name="Zeng Q."/>
            <person name="Chapman S."/>
            <person name="Gujja S."/>
            <person name="Saif S."/>
            <person name="Birren B."/>
        </authorList>
    </citation>
    <scope>NUCLEOTIDE SEQUENCE</scope>
    <source>
        <strain evidence="4">CBS 10737</strain>
    </source>
</reference>
<feature type="compositionally biased region" description="Basic and acidic residues" evidence="2">
    <location>
        <begin position="184"/>
        <end position="198"/>
    </location>
</feature>
<gene>
    <name evidence="4" type="ORF">I206_02789</name>
</gene>
<feature type="compositionally biased region" description="Polar residues" evidence="2">
    <location>
        <begin position="164"/>
        <end position="177"/>
    </location>
</feature>
<keyword evidence="3" id="KW-0472">Membrane</keyword>
<feature type="compositionally biased region" description="Polar residues" evidence="2">
    <location>
        <begin position="122"/>
        <end position="132"/>
    </location>
</feature>
<dbReference type="GO" id="GO:0006623">
    <property type="term" value="P:protein targeting to vacuole"/>
    <property type="evidence" value="ECO:0007669"/>
    <property type="project" value="TreeGrafter"/>
</dbReference>
<dbReference type="PANTHER" id="PTHR14534:SF3">
    <property type="entry name" value="GID COMPLEX SUBUNIT 4 HOMOLOG"/>
    <property type="match status" value="1"/>
</dbReference>
<dbReference type="STRING" id="1296096.A0A1B9I5C9"/>
<feature type="compositionally biased region" description="Basic and acidic residues" evidence="2">
    <location>
        <begin position="414"/>
        <end position="435"/>
    </location>
</feature>
<dbReference type="GO" id="GO:0043161">
    <property type="term" value="P:proteasome-mediated ubiquitin-dependent protein catabolic process"/>
    <property type="evidence" value="ECO:0007669"/>
    <property type="project" value="TreeGrafter"/>
</dbReference>
<dbReference type="GO" id="GO:0034657">
    <property type="term" value="C:GID complex"/>
    <property type="evidence" value="ECO:0007669"/>
    <property type="project" value="TreeGrafter"/>
</dbReference>
<feature type="transmembrane region" description="Helical" evidence="3">
    <location>
        <begin position="439"/>
        <end position="460"/>
    </location>
</feature>
<sequence length="477" mass="52847">MPTESTPSNPLPSNSHPQGVIKCSICGLGNINSGSSTSTGTNEGIVVLSDPIERICGRCMNTPDARRRISACEYTEEEIDDNRESMNLTRNVSSNLGLGLRGIELNDKTESIISNDEENTSTRENTPSPSNLHRNHLESSSSPDSSGLSRSLPTHHPRPWRTTIPRTSLNNISTELPSTPERISTPRDSDNTDIEVDRPPNPLLDVTTARVPSIGRGALYPGSIFRGTQTSGRSAYEVEIQFVDVNFAESNVSGYLSISHLTDSHPHLTTFFDGEIIGMKYGFITGSRYQASEHDDLRHFGRFEQFRRPSTRMDMVKPELYLRDPLPDRSKGEIKAKERDFVFLRIKEKFLVPDHKVRDISGASFAGFYYALVDLSPPLTPPEPPTPTSPSTPRTTFGPPAPIIIRRGSSQADTSRRPDGARRRESTSKIRESPTRGEATIRGANLCVILSFVLVLFPFIKSRTISRIISYACTSEE</sequence>
<dbReference type="InterPro" id="IPR018618">
    <property type="entry name" value="GID4/10-like"/>
</dbReference>
<name>A0A1B9I5C9_9TREE</name>
<keyword evidence="3" id="KW-1133">Transmembrane helix</keyword>
<protein>
    <recommendedName>
        <fullName evidence="5">Vacuolar import and degradation protein</fullName>
    </recommendedName>
</protein>
<dbReference type="OrthoDB" id="62at2759"/>
<dbReference type="GO" id="GO:0007039">
    <property type="term" value="P:protein catabolic process in the vacuole"/>
    <property type="evidence" value="ECO:0007669"/>
    <property type="project" value="TreeGrafter"/>
</dbReference>
<evidence type="ECO:0000256" key="1">
    <source>
        <dbReference type="ARBA" id="ARBA00061469"/>
    </source>
</evidence>
<dbReference type="AlphaFoldDB" id="A0A1B9I5C9"/>
<feature type="compositionally biased region" description="Low complexity" evidence="2">
    <location>
        <begin position="138"/>
        <end position="152"/>
    </location>
</feature>
<evidence type="ECO:0000313" key="4">
    <source>
        <dbReference type="EMBL" id="OCF50733.1"/>
    </source>
</evidence>
<keyword evidence="3" id="KW-0812">Transmembrane</keyword>
<dbReference type="PANTHER" id="PTHR14534">
    <property type="entry name" value="VACUOLAR IMPORT AND DEGRADATION PROTEIN 24"/>
    <property type="match status" value="1"/>
</dbReference>
<dbReference type="EMBL" id="KI894009">
    <property type="protein sequence ID" value="OCF50733.1"/>
    <property type="molecule type" value="Genomic_DNA"/>
</dbReference>
<reference evidence="4" key="1">
    <citation type="submission" date="2013-07" db="EMBL/GenBank/DDBJ databases">
        <title>The Genome Sequence of Cryptococcus pinus CBS10737.</title>
        <authorList>
            <consortium name="The Broad Institute Genome Sequencing Platform"/>
            <person name="Cuomo C."/>
            <person name="Litvintseva A."/>
            <person name="Chen Y."/>
            <person name="Heitman J."/>
            <person name="Sun S."/>
            <person name="Springer D."/>
            <person name="Dromer F."/>
            <person name="Young S.K."/>
            <person name="Zeng Q."/>
            <person name="Gargeya S."/>
            <person name="Fitzgerald M."/>
            <person name="Abouelleil A."/>
            <person name="Alvarado L."/>
            <person name="Berlin A.M."/>
            <person name="Chapman S.B."/>
            <person name="Dewar J."/>
            <person name="Goldberg J."/>
            <person name="Griggs A."/>
            <person name="Gujja S."/>
            <person name="Hansen M."/>
            <person name="Howarth C."/>
            <person name="Imamovic A."/>
            <person name="Larimer J."/>
            <person name="McCowan C."/>
            <person name="Murphy C."/>
            <person name="Pearson M."/>
            <person name="Priest M."/>
            <person name="Roberts A."/>
            <person name="Saif S."/>
            <person name="Shea T."/>
            <person name="Sykes S."/>
            <person name="Wortman J."/>
            <person name="Nusbaum C."/>
            <person name="Birren B."/>
        </authorList>
    </citation>
    <scope>NUCLEOTIDE SEQUENCE [LARGE SCALE GENOMIC DNA]</scope>
    <source>
        <strain evidence="4">CBS 10737</strain>
    </source>
</reference>
<evidence type="ECO:0008006" key="5">
    <source>
        <dbReference type="Google" id="ProtNLM"/>
    </source>
</evidence>
<dbReference type="Pfam" id="PF09783">
    <property type="entry name" value="Vac_ImportDeg"/>
    <property type="match status" value="1"/>
</dbReference>
<feature type="region of interest" description="Disordered" evidence="2">
    <location>
        <begin position="109"/>
        <end position="205"/>
    </location>
</feature>
<feature type="region of interest" description="Disordered" evidence="2">
    <location>
        <begin position="379"/>
        <end position="436"/>
    </location>
</feature>
<feature type="compositionally biased region" description="Pro residues" evidence="2">
    <location>
        <begin position="379"/>
        <end position="390"/>
    </location>
</feature>
<dbReference type="GO" id="GO:0045721">
    <property type="term" value="P:negative regulation of gluconeogenesis"/>
    <property type="evidence" value="ECO:0007669"/>
    <property type="project" value="TreeGrafter"/>
</dbReference>
<proteinExistence type="inferred from homology"/>
<comment type="similarity">
    <text evidence="1">Belongs to the GID4/VID24 family.</text>
</comment>
<organism evidence="4">
    <name type="scientific">Kwoniella pini CBS 10737</name>
    <dbReference type="NCBI Taxonomy" id="1296096"/>
    <lineage>
        <taxon>Eukaryota</taxon>
        <taxon>Fungi</taxon>
        <taxon>Dikarya</taxon>
        <taxon>Basidiomycota</taxon>
        <taxon>Agaricomycotina</taxon>
        <taxon>Tremellomycetes</taxon>
        <taxon>Tremellales</taxon>
        <taxon>Cryptococcaceae</taxon>
        <taxon>Kwoniella</taxon>
    </lineage>
</organism>
<dbReference type="GO" id="GO:0005773">
    <property type="term" value="C:vacuole"/>
    <property type="evidence" value="ECO:0007669"/>
    <property type="project" value="GOC"/>
</dbReference>
<evidence type="ECO:0000256" key="3">
    <source>
        <dbReference type="SAM" id="Phobius"/>
    </source>
</evidence>
<accession>A0A1B9I5C9</accession>